<organism evidence="1 2">
    <name type="scientific">Janthinobacterium lividum</name>
    <dbReference type="NCBI Taxonomy" id="29581"/>
    <lineage>
        <taxon>Bacteria</taxon>
        <taxon>Pseudomonadati</taxon>
        <taxon>Pseudomonadota</taxon>
        <taxon>Betaproteobacteria</taxon>
        <taxon>Burkholderiales</taxon>
        <taxon>Oxalobacteraceae</taxon>
        <taxon>Janthinobacterium</taxon>
    </lineage>
</organism>
<proteinExistence type="predicted"/>
<protein>
    <submittedName>
        <fullName evidence="1">Uncharacterized protein</fullName>
    </submittedName>
</protein>
<dbReference type="AlphaFoldDB" id="A0A1E8PT37"/>
<dbReference type="Proteomes" id="UP000092634">
    <property type="component" value="Unassembled WGS sequence"/>
</dbReference>
<name>A0A1E8PT37_9BURK</name>
<accession>A0A1E8PT37</accession>
<evidence type="ECO:0000313" key="2">
    <source>
        <dbReference type="Proteomes" id="UP000092634"/>
    </source>
</evidence>
<gene>
    <name evidence="1" type="ORF">BA896_011180</name>
</gene>
<dbReference type="EMBL" id="MAQB02000001">
    <property type="protein sequence ID" value="OFJ49361.1"/>
    <property type="molecule type" value="Genomic_DNA"/>
</dbReference>
<reference evidence="1 2" key="1">
    <citation type="submission" date="2016-10" db="EMBL/GenBank/DDBJ databases">
        <title>Updated version of Genome Assembly of Janthinobacterium lividum ERGS5:01.</title>
        <authorList>
            <person name="Kumar R."/>
            <person name="Acharya V."/>
            <person name="Singh D."/>
        </authorList>
    </citation>
    <scope>NUCLEOTIDE SEQUENCE [LARGE SCALE GENOMIC DNA]</scope>
    <source>
        <strain evidence="1 2">ERGS5:01</strain>
    </source>
</reference>
<comment type="caution">
    <text evidence="1">The sequence shown here is derived from an EMBL/GenBank/DDBJ whole genome shotgun (WGS) entry which is preliminary data.</text>
</comment>
<evidence type="ECO:0000313" key="1">
    <source>
        <dbReference type="EMBL" id="OFJ49361.1"/>
    </source>
</evidence>
<sequence>MLNLECWHDISSQFAPFGLKLADGRELAPGTLHPSLALALAWDCIKLINIICTYTELTLLLEASQTGAAYSVLSKIVAQ</sequence>